<dbReference type="InterPro" id="IPR006697">
    <property type="entry name" value="RecC"/>
</dbReference>
<dbReference type="SUPFAM" id="SSF52980">
    <property type="entry name" value="Restriction endonuclease-like"/>
    <property type="match status" value="1"/>
</dbReference>
<feature type="domain" description="RecC C-terminal" evidence="11">
    <location>
        <begin position="834"/>
        <end position="1051"/>
    </location>
</feature>
<reference evidence="12 13" key="1">
    <citation type="submission" date="2015-09" db="EMBL/GenBank/DDBJ databases">
        <title>Draft Genome Sequence of Pseudoalteromonas lipolytica UCD-48B.</title>
        <authorList>
            <person name="Krusor M."/>
            <person name="Coil D.A."/>
            <person name="Lang J.M."/>
            <person name="Eisen J.A."/>
            <person name="Alexiev A."/>
        </authorList>
    </citation>
    <scope>NUCLEOTIDE SEQUENCE [LARGE SCALE GENOMIC DNA]</scope>
    <source>
        <strain evidence="12 13">UCD-48B</strain>
    </source>
</reference>
<evidence type="ECO:0000313" key="12">
    <source>
        <dbReference type="EMBL" id="KPM83570.1"/>
    </source>
</evidence>
<evidence type="ECO:0000256" key="4">
    <source>
        <dbReference type="ARBA" id="ARBA00022801"/>
    </source>
</evidence>
<dbReference type="SUPFAM" id="SSF52540">
    <property type="entry name" value="P-loop containing nucleoside triphosphate hydrolases"/>
    <property type="match status" value="2"/>
</dbReference>
<dbReference type="GO" id="GO:0000724">
    <property type="term" value="P:double-strand break repair via homologous recombination"/>
    <property type="evidence" value="ECO:0007669"/>
    <property type="project" value="UniProtKB-UniRule"/>
</dbReference>
<keyword evidence="2 10" id="KW-0547">Nucleotide-binding</keyword>
<dbReference type="PATRIC" id="fig|570156.3.peg.3244"/>
<evidence type="ECO:0000256" key="6">
    <source>
        <dbReference type="ARBA" id="ARBA00022839"/>
    </source>
</evidence>
<dbReference type="PANTHER" id="PTHR30591:SF1">
    <property type="entry name" value="RECBCD ENZYME SUBUNIT RECC"/>
    <property type="match status" value="1"/>
</dbReference>
<keyword evidence="5 10" id="KW-0347">Helicase</keyword>
<evidence type="ECO:0000256" key="5">
    <source>
        <dbReference type="ARBA" id="ARBA00022806"/>
    </source>
</evidence>
<dbReference type="Gene3D" id="1.10.10.990">
    <property type="match status" value="1"/>
</dbReference>
<keyword evidence="6 10" id="KW-0269">Exonuclease</keyword>
<evidence type="ECO:0000256" key="10">
    <source>
        <dbReference type="HAMAP-Rule" id="MF_01486"/>
    </source>
</evidence>
<dbReference type="InterPro" id="IPR041500">
    <property type="entry name" value="RecC_C"/>
</dbReference>
<proteinExistence type="inferred from homology"/>
<dbReference type="AlphaFoldDB" id="A0A0P7EJU5"/>
<keyword evidence="4 10" id="KW-0378">Hydrolase</keyword>
<dbReference type="InterPro" id="IPR013986">
    <property type="entry name" value="DExx_box_DNA_helicase_dom_sf"/>
</dbReference>
<dbReference type="OrthoDB" id="9762834at2"/>
<comment type="miscellaneous">
    <text evidence="10">In the RecBCD complex, RecB has a slow 3'-5' helicase, an exonuclease activity and loads RecA onto ssDNA, RecD has a fast 5'-3' helicase activity, while RecC stimulates the ATPase and processivity of the RecB helicase and contributes to recognition of the Chi site.</text>
</comment>
<comment type="function">
    <text evidence="10">A helicase/nuclease that prepares dsDNA breaks (DSB) for recombinational DNA repair. Binds to DSBs and unwinds DNA via a highly rapid and processive ATP-dependent bidirectional helicase activity. Unwinds dsDNA until it encounters a Chi (crossover hotspot instigator) sequence from the 3' direction. Cuts ssDNA a few nucleotides 3' to the Chi site. The properties and activities of the enzyme are changed at Chi. The Chi-altered holoenzyme produces a long 3'-ssDNA overhang and facilitates RecA-binding to the ssDNA for homologous DNA recombination and repair. Holoenzyme degrades any linearized DNA that is unable to undergo homologous recombination. In the holoenzyme this subunit recognizes the wild-type Chi sequence, and when added to isolated RecB increases its ATP-dependent helicase processivity.</text>
</comment>
<evidence type="ECO:0000313" key="13">
    <source>
        <dbReference type="Proteomes" id="UP000050378"/>
    </source>
</evidence>
<keyword evidence="9 10" id="KW-0234">DNA repair</keyword>
<accession>A0A0P7EJU5</accession>
<keyword evidence="3 10" id="KW-0227">DNA damage</keyword>
<dbReference type="HAMAP" id="MF_01486">
    <property type="entry name" value="RecC"/>
    <property type="match status" value="1"/>
</dbReference>
<comment type="similarity">
    <text evidence="10">Belongs to the RecC family.</text>
</comment>
<dbReference type="Pfam" id="PF04257">
    <property type="entry name" value="Exonuc_V_gamma"/>
    <property type="match status" value="1"/>
</dbReference>
<dbReference type="NCBIfam" id="TIGR01450">
    <property type="entry name" value="recC"/>
    <property type="match status" value="1"/>
</dbReference>
<dbReference type="Gene3D" id="3.40.50.300">
    <property type="entry name" value="P-loop containing nucleotide triphosphate hydrolases"/>
    <property type="match status" value="2"/>
</dbReference>
<dbReference type="GO" id="GO:0008854">
    <property type="term" value="F:exodeoxyribonuclease V activity"/>
    <property type="evidence" value="ECO:0007669"/>
    <property type="project" value="InterPro"/>
</dbReference>
<keyword evidence="7 10" id="KW-0067">ATP-binding</keyword>
<sequence length="1114" mass="126979">MLNIIQSNRMEALQARFHALLKVNPLTSPFKKEIVLVQSPGMSQWLKIGLSEHLGIAAQVDFPLPSSFIWQLYQQLLPDVPSESPYNKANLAWKLFAILPNCIDEPLYLPLKTYLEGDSEGQKTFALCEKIADVYDQYLMYRPNWIATWEQGIDELDDVDVGIAPWQPDLWRKLVAHSKELGQSQYHRANMQDKLLAALEKMDASLLPERISLFGISAIASSQLEVFQAIAKKTQVFLFFFNPSEHYWGDTLDEKTAAKIAAKYAKRPQLQALEDSAKNPDHEYFFIGNPLLSSWGKLGRDYFEQLLQLDAQWLDGFDNEFDQSLLSQIQSEIYQLAFKGESLTPDKEWFINDEGKLPIQADDTSIVLSDCHTPLREVERLHDYLLNLFNENKALTPKDIIVMMPDVGTYSPYIEAVFGGAEGRRFIPYALADLAIEQEKPVLSSFASLADLPYSRFGVSDILDLLQVTQIAEKFNLESHEYEQIGFWLERVGVKWGLDAAHKDSFGLPAIDLNTWQHGLNRLLLGVAQRDEQLPFSGIYSADEVEGMALNTLNKLIEFIDVLARYKTKLQADAPLNEKADILKELLNDIYSDEGEQSWDLLVLQKVLDTLIKHYDNGDYQQAVSQRIVSYLVKQGIQEKGVGQRFLVGQVNFCTLMPMRAVPFKVVCMLGLNDADYPRTVQPIGFDLVPFSKRQKGDRSRKLDDRYLFLEAILSARENLYISYIGRSCFDNQPRMPSTLVSELLEYIARSFEFAEQDTHLKLPEALINYQHLQPFNSAYYLTTNKEGNKSQTDDEQKANKPLATQLHSYNPVWMPTQAVNPEPQQALSVQPESSVELTQFIRSICQPHESFYQQSLGLRLPQFNDIAKDEEPFSLDALRRYFYLDEILEASIQELPLNKAQIMQRGELPQAHVGDLVFESMQHRVDALAGQVKAHIQGDEALPVEVNIKIANTTLEGWLNHIYGQKQVFYRTASIKAKDVIRGFVHHLAAQIVGQPVETLILGLDKQISFSPLSEDDARSYLNDWFSLYETLLTRPVAFFPVSGYEYIKTDKDMVKANNKFAPQYIGIGEGENPYIRLTIKNLKDCEEEFIKWSELLLSPIVELAQEADHANA</sequence>
<dbReference type="EMBL" id="LJTC01000006">
    <property type="protein sequence ID" value="KPM83570.1"/>
    <property type="molecule type" value="Genomic_DNA"/>
</dbReference>
<dbReference type="STRING" id="570156.AOG27_10800"/>
<evidence type="ECO:0000256" key="9">
    <source>
        <dbReference type="ARBA" id="ARBA00023204"/>
    </source>
</evidence>
<evidence type="ECO:0000256" key="3">
    <source>
        <dbReference type="ARBA" id="ARBA00022763"/>
    </source>
</evidence>
<dbReference type="PANTHER" id="PTHR30591">
    <property type="entry name" value="RECBCD ENZYME SUBUNIT RECC"/>
    <property type="match status" value="1"/>
</dbReference>
<dbReference type="Proteomes" id="UP000050378">
    <property type="component" value="Unassembled WGS sequence"/>
</dbReference>
<dbReference type="Gene3D" id="3.40.50.10930">
    <property type="match status" value="1"/>
</dbReference>
<dbReference type="Gene3D" id="1.10.10.160">
    <property type="match status" value="1"/>
</dbReference>
<evidence type="ECO:0000256" key="7">
    <source>
        <dbReference type="ARBA" id="ARBA00022840"/>
    </source>
</evidence>
<dbReference type="GO" id="GO:0003677">
    <property type="term" value="F:DNA binding"/>
    <property type="evidence" value="ECO:0007669"/>
    <property type="project" value="UniProtKB-UniRule"/>
</dbReference>
<protein>
    <recommendedName>
        <fullName evidence="10">RecBCD enzyme subunit RecC</fullName>
    </recommendedName>
    <alternativeName>
        <fullName evidence="10">Exonuclease V subunit RecC</fullName>
        <shortName evidence="10">ExoV subunit RecC</shortName>
    </alternativeName>
    <alternativeName>
        <fullName evidence="10">Helicase/nuclease RecBCD subunit RecC</fullName>
    </alternativeName>
</protein>
<dbReference type="GO" id="GO:0005524">
    <property type="term" value="F:ATP binding"/>
    <property type="evidence" value="ECO:0007669"/>
    <property type="project" value="UniProtKB-UniRule"/>
</dbReference>
<organism evidence="12 13">
    <name type="scientific">Pseudoalteromonas lipolytica</name>
    <dbReference type="NCBI Taxonomy" id="570156"/>
    <lineage>
        <taxon>Bacteria</taxon>
        <taxon>Pseudomonadati</taxon>
        <taxon>Pseudomonadota</taxon>
        <taxon>Gammaproteobacteria</taxon>
        <taxon>Alteromonadales</taxon>
        <taxon>Pseudoalteromonadaceae</taxon>
        <taxon>Pseudoalteromonas</taxon>
    </lineage>
</organism>
<comment type="caution">
    <text evidence="12">The sequence shown here is derived from an EMBL/GenBank/DDBJ whole genome shotgun (WGS) entry which is preliminary data.</text>
</comment>
<gene>
    <name evidence="10" type="primary">recC</name>
    <name evidence="12" type="ORF">AOG27_10800</name>
</gene>
<name>A0A0P7EJU5_9GAMM</name>
<dbReference type="GO" id="GO:0009338">
    <property type="term" value="C:exodeoxyribonuclease V complex"/>
    <property type="evidence" value="ECO:0007669"/>
    <property type="project" value="InterPro"/>
</dbReference>
<keyword evidence="8 10" id="KW-0238">DNA-binding</keyword>
<evidence type="ECO:0000256" key="2">
    <source>
        <dbReference type="ARBA" id="ARBA00022741"/>
    </source>
</evidence>
<dbReference type="Pfam" id="PF17946">
    <property type="entry name" value="RecC_C"/>
    <property type="match status" value="1"/>
</dbReference>
<dbReference type="GO" id="GO:0003678">
    <property type="term" value="F:DNA helicase activity"/>
    <property type="evidence" value="ECO:0007669"/>
    <property type="project" value="UniProtKB-UniRule"/>
</dbReference>
<dbReference type="PIRSF" id="PIRSF000980">
    <property type="entry name" value="RecC"/>
    <property type="match status" value="1"/>
</dbReference>
<evidence type="ECO:0000256" key="1">
    <source>
        <dbReference type="ARBA" id="ARBA00022722"/>
    </source>
</evidence>
<comment type="subunit">
    <text evidence="10">Heterotrimer of RecB, RecC and RecD. All subunits contribute to DNA-binding.</text>
</comment>
<dbReference type="InterPro" id="IPR011335">
    <property type="entry name" value="Restrct_endonuc-II-like"/>
</dbReference>
<dbReference type="RefSeq" id="WP_054553028.1">
    <property type="nucleotide sequence ID" value="NZ_LJTC01000006.1"/>
</dbReference>
<evidence type="ECO:0000256" key="8">
    <source>
        <dbReference type="ARBA" id="ARBA00023125"/>
    </source>
</evidence>
<evidence type="ECO:0000259" key="11">
    <source>
        <dbReference type="Pfam" id="PF17946"/>
    </source>
</evidence>
<dbReference type="InterPro" id="IPR027417">
    <property type="entry name" value="P-loop_NTPase"/>
</dbReference>
<keyword evidence="1 10" id="KW-0540">Nuclease</keyword>